<keyword evidence="3" id="KW-1185">Reference proteome</keyword>
<feature type="transmembrane region" description="Helical" evidence="1">
    <location>
        <begin position="6"/>
        <end position="24"/>
    </location>
</feature>
<keyword evidence="1" id="KW-0472">Membrane</keyword>
<dbReference type="EMBL" id="JBHSCX010000021">
    <property type="protein sequence ID" value="MFC4364111.1"/>
    <property type="molecule type" value="Genomic_DNA"/>
</dbReference>
<evidence type="ECO:0000313" key="3">
    <source>
        <dbReference type="Proteomes" id="UP001595840"/>
    </source>
</evidence>
<organism evidence="2 3">
    <name type="scientific">Simiduia curdlanivorans</name>
    <dbReference type="NCBI Taxonomy" id="1492769"/>
    <lineage>
        <taxon>Bacteria</taxon>
        <taxon>Pseudomonadati</taxon>
        <taxon>Pseudomonadota</taxon>
        <taxon>Gammaproteobacteria</taxon>
        <taxon>Cellvibrionales</taxon>
        <taxon>Cellvibrionaceae</taxon>
        <taxon>Simiduia</taxon>
    </lineage>
</organism>
<proteinExistence type="predicted"/>
<sequence length="161" mass="17489">MGSWTNWLIIIAVVALAVGPVMMFQPSAGQKKLARMRALANRQGVRVSLASKAMAELVGSACYSLPWVDPSLQGLCWQLVRKSYSHGLHLNEFWSWQSDAASAPAISVLSQQLALLPESVKSVIASPAGLGVYWKESGSEQELVFLLAWLHETQLKLKAAG</sequence>
<dbReference type="RefSeq" id="WP_290262711.1">
    <property type="nucleotide sequence ID" value="NZ_JAUFQG010000004.1"/>
</dbReference>
<name>A0ABV8V871_9GAMM</name>
<gene>
    <name evidence="2" type="ORF">ACFOX3_17475</name>
</gene>
<protein>
    <submittedName>
        <fullName evidence="2">Uncharacterized protein</fullName>
    </submittedName>
</protein>
<accession>A0ABV8V871</accession>
<keyword evidence="1" id="KW-0812">Transmembrane</keyword>
<keyword evidence="1" id="KW-1133">Transmembrane helix</keyword>
<dbReference type="Proteomes" id="UP001595840">
    <property type="component" value="Unassembled WGS sequence"/>
</dbReference>
<comment type="caution">
    <text evidence="2">The sequence shown here is derived from an EMBL/GenBank/DDBJ whole genome shotgun (WGS) entry which is preliminary data.</text>
</comment>
<evidence type="ECO:0000313" key="2">
    <source>
        <dbReference type="EMBL" id="MFC4364111.1"/>
    </source>
</evidence>
<reference evidence="3" key="1">
    <citation type="journal article" date="2019" name="Int. J. Syst. Evol. Microbiol.">
        <title>The Global Catalogue of Microorganisms (GCM) 10K type strain sequencing project: providing services to taxonomists for standard genome sequencing and annotation.</title>
        <authorList>
            <consortium name="The Broad Institute Genomics Platform"/>
            <consortium name="The Broad Institute Genome Sequencing Center for Infectious Disease"/>
            <person name="Wu L."/>
            <person name="Ma J."/>
        </authorList>
    </citation>
    <scope>NUCLEOTIDE SEQUENCE [LARGE SCALE GENOMIC DNA]</scope>
    <source>
        <strain evidence="3">CECT 8570</strain>
    </source>
</reference>
<evidence type="ECO:0000256" key="1">
    <source>
        <dbReference type="SAM" id="Phobius"/>
    </source>
</evidence>